<reference evidence="9 10" key="1">
    <citation type="submission" date="2020-08" db="EMBL/GenBank/DDBJ databases">
        <title>Sequencing the genomes of 1000 actinobacteria strains.</title>
        <authorList>
            <person name="Klenk H.-P."/>
        </authorList>
    </citation>
    <scope>NUCLEOTIDE SEQUENCE [LARGE SCALE GENOMIC DNA]</scope>
    <source>
        <strain evidence="9 10">DSM 45823</strain>
    </source>
</reference>
<keyword evidence="7" id="KW-0472">Membrane</keyword>
<evidence type="ECO:0000313" key="10">
    <source>
        <dbReference type="Proteomes" id="UP000539313"/>
    </source>
</evidence>
<dbReference type="GO" id="GO:0004324">
    <property type="term" value="F:ferredoxin-NADP+ reductase activity"/>
    <property type="evidence" value="ECO:0007669"/>
    <property type="project" value="UniProtKB-UniRule"/>
</dbReference>
<dbReference type="InterPro" id="IPR022890">
    <property type="entry name" value="Fd--NADP_Rdtase_type_2"/>
</dbReference>
<keyword evidence="4 6" id="KW-0560">Oxidoreductase</keyword>
<dbReference type="GO" id="GO:0004791">
    <property type="term" value="F:thioredoxin-disulfide reductase (NADPH) activity"/>
    <property type="evidence" value="ECO:0007669"/>
    <property type="project" value="UniProtKB-EC"/>
</dbReference>
<protein>
    <recommendedName>
        <fullName evidence="6">Ferredoxin--NADP reductase</fullName>
        <shortName evidence="6">FNR</shortName>
        <shortName evidence="6">Fd-NADP(+) reductase</shortName>
        <ecNumber evidence="6">1.18.1.2</ecNumber>
    </recommendedName>
</protein>
<comment type="catalytic activity">
    <reaction evidence="5">
        <text>[thioredoxin]-dithiol + NADP(+) = [thioredoxin]-disulfide + NADPH + H(+)</text>
        <dbReference type="Rhea" id="RHEA:20345"/>
        <dbReference type="Rhea" id="RHEA-COMP:10698"/>
        <dbReference type="Rhea" id="RHEA-COMP:10700"/>
        <dbReference type="ChEBI" id="CHEBI:15378"/>
        <dbReference type="ChEBI" id="CHEBI:29950"/>
        <dbReference type="ChEBI" id="CHEBI:50058"/>
        <dbReference type="ChEBI" id="CHEBI:57783"/>
        <dbReference type="ChEBI" id="CHEBI:58349"/>
        <dbReference type="EC" id="1.8.1.9"/>
    </reaction>
</comment>
<keyword evidence="7" id="KW-0812">Transmembrane</keyword>
<comment type="caution">
    <text evidence="6">Lacks conserved residue(s) required for the propagation of feature annotation.</text>
</comment>
<feature type="domain" description="FAD/NAD(P)-binding" evidence="8">
    <location>
        <begin position="5"/>
        <end position="292"/>
    </location>
</feature>
<dbReference type="AlphaFoldDB" id="A0A7W3MVJ0"/>
<keyword evidence="7" id="KW-1133">Transmembrane helix</keyword>
<feature type="transmembrane region" description="Helical" evidence="7">
    <location>
        <begin position="6"/>
        <end position="24"/>
    </location>
</feature>
<feature type="binding site" evidence="6">
    <location>
        <position position="280"/>
    </location>
    <ligand>
        <name>FAD</name>
        <dbReference type="ChEBI" id="CHEBI:57692"/>
    </ligand>
</feature>
<comment type="subunit">
    <text evidence="6">Homodimer.</text>
</comment>
<evidence type="ECO:0000259" key="8">
    <source>
        <dbReference type="Pfam" id="PF07992"/>
    </source>
</evidence>
<evidence type="ECO:0000256" key="2">
    <source>
        <dbReference type="ARBA" id="ARBA00022827"/>
    </source>
</evidence>
<feature type="binding site" evidence="6">
    <location>
        <position position="120"/>
    </location>
    <ligand>
        <name>FAD</name>
        <dbReference type="ChEBI" id="CHEBI:57692"/>
    </ligand>
</feature>
<keyword evidence="10" id="KW-1185">Reference proteome</keyword>
<evidence type="ECO:0000256" key="4">
    <source>
        <dbReference type="ARBA" id="ARBA00023002"/>
    </source>
</evidence>
<evidence type="ECO:0000256" key="6">
    <source>
        <dbReference type="HAMAP-Rule" id="MF_01685"/>
    </source>
</evidence>
<gene>
    <name evidence="9" type="ORF">HNR21_001560</name>
</gene>
<feature type="binding site" evidence="6">
    <location>
        <position position="46"/>
    </location>
    <ligand>
        <name>FAD</name>
        <dbReference type="ChEBI" id="CHEBI:57692"/>
    </ligand>
</feature>
<keyword evidence="1 6" id="KW-0285">Flavoprotein</keyword>
<evidence type="ECO:0000256" key="7">
    <source>
        <dbReference type="SAM" id="Phobius"/>
    </source>
</evidence>
<comment type="catalytic activity">
    <reaction evidence="6">
        <text>2 reduced [2Fe-2S]-[ferredoxin] + NADP(+) + H(+) = 2 oxidized [2Fe-2S]-[ferredoxin] + NADPH</text>
        <dbReference type="Rhea" id="RHEA:20125"/>
        <dbReference type="Rhea" id="RHEA-COMP:10000"/>
        <dbReference type="Rhea" id="RHEA-COMP:10001"/>
        <dbReference type="ChEBI" id="CHEBI:15378"/>
        <dbReference type="ChEBI" id="CHEBI:33737"/>
        <dbReference type="ChEBI" id="CHEBI:33738"/>
        <dbReference type="ChEBI" id="CHEBI:57783"/>
        <dbReference type="ChEBI" id="CHEBI:58349"/>
        <dbReference type="EC" id="1.18.1.2"/>
    </reaction>
</comment>
<feature type="binding site" evidence="6">
    <location>
        <position position="33"/>
    </location>
    <ligand>
        <name>FAD</name>
        <dbReference type="ChEBI" id="CHEBI:57692"/>
    </ligand>
</feature>
<dbReference type="GO" id="GO:0050661">
    <property type="term" value="F:NADP binding"/>
    <property type="evidence" value="ECO:0007669"/>
    <property type="project" value="UniProtKB-UniRule"/>
</dbReference>
<dbReference type="SUPFAM" id="SSF51905">
    <property type="entry name" value="FAD/NAD(P)-binding domain"/>
    <property type="match status" value="1"/>
</dbReference>
<dbReference type="InterPro" id="IPR023753">
    <property type="entry name" value="FAD/NAD-binding_dom"/>
</dbReference>
<dbReference type="RefSeq" id="WP_182704632.1">
    <property type="nucleotide sequence ID" value="NZ_JACJII010000001.1"/>
</dbReference>
<dbReference type="InterPro" id="IPR050097">
    <property type="entry name" value="Ferredoxin-NADP_redctase_2"/>
</dbReference>
<sequence>MTEVDLLIVGAGPVGLFGAYYAGFREMSVAVMDSLPEPGGQVTAMYPEKPIYDIAGFPSVKGRDLVAGLVRQAGRFDPVYLLGHRAQTLEQDGDRFRVTSREGASVECRAVLVTGGIGTFTPRPLPAGGEYEGRGLAYFVPRPEEYADTDVVIVGGGDSAFDWALALHPIVRSVTLVHRRETFRAHAHTVRQVRDAGVEILTCCQVAALRGEPNVESVEVVHTPTGERRELKAQRVIAALGFTANLGPLNDWGLDVRDRRHIPVDTTMSTARRGVFAAGDITDYPGKVRLIAVGFGEAATAVNNAAVLIDPRAALFPGHSTDAL</sequence>
<evidence type="ECO:0000256" key="3">
    <source>
        <dbReference type="ARBA" id="ARBA00022857"/>
    </source>
</evidence>
<keyword evidence="3 6" id="KW-0521">NADP</keyword>
<comment type="caution">
    <text evidence="9">The sequence shown here is derived from an EMBL/GenBank/DDBJ whole genome shotgun (WGS) entry which is preliminary data.</text>
</comment>
<feature type="binding site" evidence="6">
    <location>
        <position position="321"/>
    </location>
    <ligand>
        <name>FAD</name>
        <dbReference type="ChEBI" id="CHEBI:57692"/>
    </ligand>
</feature>
<name>A0A7W3MVJ0_9ACTN</name>
<dbReference type="PRINTS" id="PR00469">
    <property type="entry name" value="PNDRDTASEII"/>
</dbReference>
<accession>A0A7W3MVJ0</accession>
<dbReference type="Proteomes" id="UP000539313">
    <property type="component" value="Unassembled WGS sequence"/>
</dbReference>
<dbReference type="Pfam" id="PF07992">
    <property type="entry name" value="Pyr_redox_2"/>
    <property type="match status" value="1"/>
</dbReference>
<keyword evidence="2 6" id="KW-0274">FAD</keyword>
<comment type="cofactor">
    <cofactor evidence="6">
        <name>FAD</name>
        <dbReference type="ChEBI" id="CHEBI:57692"/>
    </cofactor>
    <text evidence="6">Binds 1 FAD per subunit.</text>
</comment>
<dbReference type="Gene3D" id="3.50.50.60">
    <property type="entry name" value="FAD/NAD(P)-binding domain"/>
    <property type="match status" value="2"/>
</dbReference>
<evidence type="ECO:0000313" key="9">
    <source>
        <dbReference type="EMBL" id="MBA9002678.1"/>
    </source>
</evidence>
<dbReference type="PRINTS" id="PR00368">
    <property type="entry name" value="FADPNR"/>
</dbReference>
<proteinExistence type="inferred from homology"/>
<dbReference type="HAMAP" id="MF_01685">
    <property type="entry name" value="FENR2"/>
    <property type="match status" value="1"/>
</dbReference>
<comment type="similarity">
    <text evidence="6">Belongs to the ferredoxin--NADP reductase type 2 family.</text>
</comment>
<dbReference type="EMBL" id="JACJII010000001">
    <property type="protein sequence ID" value="MBA9002678.1"/>
    <property type="molecule type" value="Genomic_DNA"/>
</dbReference>
<evidence type="ECO:0000256" key="5">
    <source>
        <dbReference type="ARBA" id="ARBA00048132"/>
    </source>
</evidence>
<dbReference type="PANTHER" id="PTHR48105">
    <property type="entry name" value="THIOREDOXIN REDUCTASE 1-RELATED-RELATED"/>
    <property type="match status" value="1"/>
</dbReference>
<feature type="binding site" evidence="6">
    <location>
        <position position="41"/>
    </location>
    <ligand>
        <name>FAD</name>
        <dbReference type="ChEBI" id="CHEBI:57692"/>
    </ligand>
</feature>
<dbReference type="EC" id="1.18.1.2" evidence="6"/>
<feature type="binding site" evidence="6">
    <location>
        <position position="86"/>
    </location>
    <ligand>
        <name>FAD</name>
        <dbReference type="ChEBI" id="CHEBI:57692"/>
    </ligand>
</feature>
<dbReference type="InterPro" id="IPR036188">
    <property type="entry name" value="FAD/NAD-bd_sf"/>
</dbReference>
<dbReference type="GO" id="GO:0050660">
    <property type="term" value="F:flavin adenine dinucleotide binding"/>
    <property type="evidence" value="ECO:0007669"/>
    <property type="project" value="UniProtKB-UniRule"/>
</dbReference>
<evidence type="ECO:0000256" key="1">
    <source>
        <dbReference type="ARBA" id="ARBA00022630"/>
    </source>
</evidence>
<organism evidence="9 10">
    <name type="scientific">Thermomonospora cellulosilytica</name>
    <dbReference type="NCBI Taxonomy" id="1411118"/>
    <lineage>
        <taxon>Bacteria</taxon>
        <taxon>Bacillati</taxon>
        <taxon>Actinomycetota</taxon>
        <taxon>Actinomycetes</taxon>
        <taxon>Streptosporangiales</taxon>
        <taxon>Thermomonosporaceae</taxon>
        <taxon>Thermomonospora</taxon>
    </lineage>
</organism>